<dbReference type="Pfam" id="PF04542">
    <property type="entry name" value="Sigma70_r2"/>
    <property type="match status" value="1"/>
</dbReference>
<evidence type="ECO:0000256" key="5">
    <source>
        <dbReference type="ARBA" id="ARBA00023163"/>
    </source>
</evidence>
<keyword evidence="2 6" id="KW-0805">Transcription regulation</keyword>
<keyword evidence="3 6" id="KW-0731">Sigma factor</keyword>
<comment type="subunit">
    <text evidence="6">Interacts with RsgI.</text>
</comment>
<reference evidence="8" key="2">
    <citation type="submission" date="2021-04" db="EMBL/GenBank/DDBJ databases">
        <authorList>
            <person name="Gilroy R."/>
        </authorList>
    </citation>
    <scope>NUCLEOTIDE SEQUENCE</scope>
    <source>
        <strain evidence="8">ChiBcec16-3735</strain>
    </source>
</reference>
<evidence type="ECO:0000256" key="4">
    <source>
        <dbReference type="ARBA" id="ARBA00023125"/>
    </source>
</evidence>
<dbReference type="GO" id="GO:0005737">
    <property type="term" value="C:cytoplasm"/>
    <property type="evidence" value="ECO:0007669"/>
    <property type="project" value="UniProtKB-SubCell"/>
</dbReference>
<evidence type="ECO:0000313" key="8">
    <source>
        <dbReference type="EMBL" id="HIZ58577.1"/>
    </source>
</evidence>
<dbReference type="EMBL" id="DXBJ01000060">
    <property type="protein sequence ID" value="HIZ58577.1"/>
    <property type="molecule type" value="Genomic_DNA"/>
</dbReference>
<dbReference type="SUPFAM" id="SSF88946">
    <property type="entry name" value="Sigma2 domain of RNA polymerase sigma factors"/>
    <property type="match status" value="1"/>
</dbReference>
<keyword evidence="4 6" id="KW-0238">DNA-binding</keyword>
<comment type="caution">
    <text evidence="8">The sequence shown here is derived from an EMBL/GenBank/DDBJ whole genome shotgun (WGS) entry which is preliminary data.</text>
</comment>
<dbReference type="GO" id="GO:0016987">
    <property type="term" value="F:sigma factor activity"/>
    <property type="evidence" value="ECO:0007669"/>
    <property type="project" value="UniProtKB-UniRule"/>
</dbReference>
<dbReference type="InterPro" id="IPR014244">
    <property type="entry name" value="RNA_pol_sigma-I"/>
</dbReference>
<comment type="function">
    <text evidence="6">Sigma factors are initiation factors that promote the attachment of RNA polymerase to specific initiation sites and are then released.</text>
</comment>
<keyword evidence="5 6" id="KW-0804">Transcription</keyword>
<accession>A0A9D2FHJ5</accession>
<dbReference type="Proteomes" id="UP000824065">
    <property type="component" value="Unassembled WGS sequence"/>
</dbReference>
<organism evidence="8 9">
    <name type="scientific">Candidatus Faecalibacterium gallistercoris</name>
    <dbReference type="NCBI Taxonomy" id="2838579"/>
    <lineage>
        <taxon>Bacteria</taxon>
        <taxon>Bacillati</taxon>
        <taxon>Bacillota</taxon>
        <taxon>Clostridia</taxon>
        <taxon>Eubacteriales</taxon>
        <taxon>Oscillospiraceae</taxon>
        <taxon>Faecalibacterium</taxon>
    </lineage>
</organism>
<comment type="similarity">
    <text evidence="6">Belongs to the sigma-70 factor family. SigI subfamily.</text>
</comment>
<name>A0A9D2FHJ5_9FIRM</name>
<dbReference type="AlphaFoldDB" id="A0A9D2FHJ5"/>
<gene>
    <name evidence="6" type="primary">sigI</name>
    <name evidence="8" type="ORF">H9725_08385</name>
</gene>
<protein>
    <recommendedName>
        <fullName evidence="6">RNA polymerase sigma factor SigI</fullName>
    </recommendedName>
</protein>
<evidence type="ECO:0000256" key="6">
    <source>
        <dbReference type="HAMAP-Rule" id="MF_02064"/>
    </source>
</evidence>
<evidence type="ECO:0000256" key="2">
    <source>
        <dbReference type="ARBA" id="ARBA00023015"/>
    </source>
</evidence>
<feature type="domain" description="RNA polymerase sigma-70 region 2" evidence="7">
    <location>
        <begin position="33"/>
        <end position="103"/>
    </location>
</feature>
<dbReference type="HAMAP" id="MF_02064">
    <property type="entry name" value="Sigma70_SigI"/>
    <property type="match status" value="1"/>
</dbReference>
<keyword evidence="1 6" id="KW-0963">Cytoplasm</keyword>
<dbReference type="InterPro" id="IPR007627">
    <property type="entry name" value="RNA_pol_sigma70_r2"/>
</dbReference>
<feature type="DNA-binding region" description="H-T-H motif" evidence="6">
    <location>
        <begin position="201"/>
        <end position="220"/>
    </location>
</feature>
<evidence type="ECO:0000259" key="7">
    <source>
        <dbReference type="Pfam" id="PF04542"/>
    </source>
</evidence>
<comment type="activity regulation">
    <text evidence="6">Negatively regulated by the anti-sigma-I factor RsgI.</text>
</comment>
<sequence length="251" mass="27594">MQLETQQPTRQAEHDLVFQVRAAQADPAAADTLIGQYMPFIRSETYKFTHAPIEAGHEDELSIATLAFYEAALSYQKGRGAFLPYAAAAIRNRLIDHYRAERRHGGSVSLDAPAGEDGRLLAETLPDTRDDIGAYDLRAATRAEIEAFGRQLAGYGIGFSDVADNCPRQERTLAACRAVLDCARANPILLEKLVRTGRLPMQDLALGSGVDKKTIERHRKYLVAILLAFTNGYEIIRGHLCQLTPKGGKQG</sequence>
<keyword evidence="6" id="KW-0346">Stress response</keyword>
<reference evidence="8" key="1">
    <citation type="journal article" date="2021" name="PeerJ">
        <title>Extensive microbial diversity within the chicken gut microbiome revealed by metagenomics and culture.</title>
        <authorList>
            <person name="Gilroy R."/>
            <person name="Ravi A."/>
            <person name="Getino M."/>
            <person name="Pursley I."/>
            <person name="Horton D.L."/>
            <person name="Alikhan N.F."/>
            <person name="Baker D."/>
            <person name="Gharbi K."/>
            <person name="Hall N."/>
            <person name="Watson M."/>
            <person name="Adriaenssens E.M."/>
            <person name="Foster-Nyarko E."/>
            <person name="Jarju S."/>
            <person name="Secka A."/>
            <person name="Antonio M."/>
            <person name="Oren A."/>
            <person name="Chaudhuri R.R."/>
            <person name="La Ragione R."/>
            <person name="Hildebrand F."/>
            <person name="Pallen M.J."/>
        </authorList>
    </citation>
    <scope>NUCLEOTIDE SEQUENCE</scope>
    <source>
        <strain evidence="8">ChiBcec16-3735</strain>
    </source>
</reference>
<evidence type="ECO:0000256" key="1">
    <source>
        <dbReference type="ARBA" id="ARBA00022490"/>
    </source>
</evidence>
<dbReference type="GO" id="GO:0003677">
    <property type="term" value="F:DNA binding"/>
    <property type="evidence" value="ECO:0007669"/>
    <property type="project" value="UniProtKB-UniRule"/>
</dbReference>
<comment type="subcellular location">
    <subcellularLocation>
        <location evidence="6">Cytoplasm</location>
    </subcellularLocation>
</comment>
<evidence type="ECO:0000313" key="9">
    <source>
        <dbReference type="Proteomes" id="UP000824065"/>
    </source>
</evidence>
<dbReference type="GO" id="GO:0006352">
    <property type="term" value="P:DNA-templated transcription initiation"/>
    <property type="evidence" value="ECO:0007669"/>
    <property type="project" value="UniProtKB-UniRule"/>
</dbReference>
<feature type="short sequence motif" description="Polymerase core binding" evidence="6">
    <location>
        <begin position="59"/>
        <end position="72"/>
    </location>
</feature>
<dbReference type="InterPro" id="IPR013325">
    <property type="entry name" value="RNA_pol_sigma_r2"/>
</dbReference>
<evidence type="ECO:0000256" key="3">
    <source>
        <dbReference type="ARBA" id="ARBA00023082"/>
    </source>
</evidence>
<proteinExistence type="inferred from homology"/>
<dbReference type="Gene3D" id="1.10.1740.10">
    <property type="match status" value="1"/>
</dbReference>